<name>A0A7W7RBE0_KITKI</name>
<organism evidence="3 4">
    <name type="scientific">Kitasatospora kifunensis</name>
    <name type="common">Streptomyces kifunensis</name>
    <dbReference type="NCBI Taxonomy" id="58351"/>
    <lineage>
        <taxon>Bacteria</taxon>
        <taxon>Bacillati</taxon>
        <taxon>Actinomycetota</taxon>
        <taxon>Actinomycetes</taxon>
        <taxon>Kitasatosporales</taxon>
        <taxon>Streptomycetaceae</taxon>
        <taxon>Kitasatospora</taxon>
    </lineage>
</organism>
<evidence type="ECO:0000313" key="4">
    <source>
        <dbReference type="Proteomes" id="UP000540506"/>
    </source>
</evidence>
<protein>
    <submittedName>
        <fullName evidence="3">Site-specific recombinase XerD</fullName>
    </submittedName>
</protein>
<dbReference type="InterPro" id="IPR013762">
    <property type="entry name" value="Integrase-like_cat_sf"/>
</dbReference>
<reference evidence="3 4" key="1">
    <citation type="submission" date="2020-08" db="EMBL/GenBank/DDBJ databases">
        <title>Sequencing the genomes of 1000 actinobacteria strains.</title>
        <authorList>
            <person name="Klenk H.-P."/>
        </authorList>
    </citation>
    <scope>NUCLEOTIDE SEQUENCE [LARGE SCALE GENOMIC DNA]</scope>
    <source>
        <strain evidence="3 4">DSM 41654</strain>
    </source>
</reference>
<feature type="domain" description="Tyr recombinase" evidence="2">
    <location>
        <begin position="7"/>
        <end position="52"/>
    </location>
</feature>
<accession>A0A7W7RBE0</accession>
<evidence type="ECO:0000313" key="3">
    <source>
        <dbReference type="EMBL" id="MBB4928256.1"/>
    </source>
</evidence>
<dbReference type="GO" id="GO:0006310">
    <property type="term" value="P:DNA recombination"/>
    <property type="evidence" value="ECO:0007669"/>
    <property type="project" value="UniProtKB-KW"/>
</dbReference>
<dbReference type="InterPro" id="IPR002104">
    <property type="entry name" value="Integrase_catalytic"/>
</dbReference>
<dbReference type="Pfam" id="PF00589">
    <property type="entry name" value="Phage_integrase"/>
    <property type="match status" value="1"/>
</dbReference>
<dbReference type="Proteomes" id="UP000540506">
    <property type="component" value="Unassembled WGS sequence"/>
</dbReference>
<dbReference type="GO" id="GO:0003677">
    <property type="term" value="F:DNA binding"/>
    <property type="evidence" value="ECO:0007669"/>
    <property type="project" value="InterPro"/>
</dbReference>
<evidence type="ECO:0000259" key="2">
    <source>
        <dbReference type="Pfam" id="PF00589"/>
    </source>
</evidence>
<dbReference type="Gene3D" id="1.10.443.10">
    <property type="entry name" value="Intergrase catalytic core"/>
    <property type="match status" value="1"/>
</dbReference>
<dbReference type="EMBL" id="JACHJV010000002">
    <property type="protein sequence ID" value="MBB4928256.1"/>
    <property type="molecule type" value="Genomic_DNA"/>
</dbReference>
<evidence type="ECO:0000256" key="1">
    <source>
        <dbReference type="ARBA" id="ARBA00023172"/>
    </source>
</evidence>
<keyword evidence="1" id="KW-0233">DNA recombination</keyword>
<dbReference type="SUPFAM" id="SSF56349">
    <property type="entry name" value="DNA breaking-rejoining enzymes"/>
    <property type="match status" value="1"/>
</dbReference>
<gene>
    <name evidence="3" type="ORF">FHR34_007351</name>
</gene>
<dbReference type="GO" id="GO:0015074">
    <property type="term" value="P:DNA integration"/>
    <property type="evidence" value="ECO:0007669"/>
    <property type="project" value="InterPro"/>
</dbReference>
<dbReference type="AlphaFoldDB" id="A0A7W7RBE0"/>
<comment type="caution">
    <text evidence="3">The sequence shown here is derived from an EMBL/GenBank/DDBJ whole genome shotgun (WGS) entry which is preliminary data.</text>
</comment>
<keyword evidence="4" id="KW-1185">Reference proteome</keyword>
<proteinExistence type="predicted"/>
<dbReference type="InterPro" id="IPR011010">
    <property type="entry name" value="DNA_brk_join_enz"/>
</dbReference>
<sequence length="74" mass="8695">MATRTHPHTVSADTRHTYVTHLVEFDYPERFVQEQVGHRYASTTALYTGVSDEYRNRLLRRALESRPELWEASS</sequence>